<dbReference type="SUPFAM" id="SSF52540">
    <property type="entry name" value="P-loop containing nucleoside triphosphate hydrolases"/>
    <property type="match status" value="1"/>
</dbReference>
<dbReference type="InterPro" id="IPR051396">
    <property type="entry name" value="Bact_Antivir_Def_Nuclease"/>
</dbReference>
<name>A0ABX8YU83_9PSED</name>
<dbReference type="EMBL" id="CP071586">
    <property type="protein sequence ID" value="QYY82973.1"/>
    <property type="molecule type" value="Genomic_DNA"/>
</dbReference>
<dbReference type="InterPro" id="IPR003959">
    <property type="entry name" value="ATPase_AAA_core"/>
</dbReference>
<organism evidence="2 3">
    <name type="scientific">Pseudomonas germanica</name>
    <dbReference type="NCBI Taxonomy" id="2815720"/>
    <lineage>
        <taxon>Bacteria</taxon>
        <taxon>Pseudomonadati</taxon>
        <taxon>Pseudomonadota</taxon>
        <taxon>Gammaproteobacteria</taxon>
        <taxon>Pseudomonadales</taxon>
        <taxon>Pseudomonadaceae</taxon>
        <taxon>Pseudomonas</taxon>
    </lineage>
</organism>
<gene>
    <name evidence="2" type="ORF">J0G10_05840</name>
</gene>
<proteinExistence type="predicted"/>
<dbReference type="Proteomes" id="UP000824588">
    <property type="component" value="Chromosome"/>
</dbReference>
<dbReference type="Gene3D" id="3.40.50.300">
    <property type="entry name" value="P-loop containing nucleotide triphosphate hydrolases"/>
    <property type="match status" value="1"/>
</dbReference>
<dbReference type="InterPro" id="IPR027417">
    <property type="entry name" value="P-loop_NTPase"/>
</dbReference>
<dbReference type="RefSeq" id="WP_220557896.1">
    <property type="nucleotide sequence ID" value="NZ_CP071586.1"/>
</dbReference>
<evidence type="ECO:0000259" key="1">
    <source>
        <dbReference type="Pfam" id="PF13304"/>
    </source>
</evidence>
<sequence length="500" mass="55903">MLIFKGRPIGGAAGPYFFILPNLGWNDYSFVTLFRSFYVDSNGQELFVGELKVGFAGQDEQQRTADFIPSEFSSLETGFFSLGQSPEYYETLEKNLSNNVLTAYLVALKDVVYDNRLFDLAYREASFVQSLTRFVSLSSIKGHFRGILHAPGALRSYGLKFTEEATGVEMDFSVFPDSRPPSNIHVLIGRNGVGKSYILKRVANSIDKNDGAVTNRDRTTVRVEDFGLLLYFSLGVFGNPLDDIDFNDSEIDKYKTKKKYIGIYDQKTRQLKSVTGGMAVEFAESLKNCLLGSEVKKELWLSAVRSLSVDVNFQELNISSLLEELDENRLIVAARELFVSLSSGHAAVIYYVTSVVELVEDRTICLFDEPENHLHPPLLSTFVRVLSELLAVKNGLAIIATHSPVIVQEAPRSCVWKVNRLAGGLEVSRPCIETFGESVGEITTEVFNLDVRNSGFYKLLANDSKNFRSYDDLLEKYNRAIGLEGRAVVSSSMRKGRYHG</sequence>
<keyword evidence="3" id="KW-1185">Reference proteome</keyword>
<feature type="domain" description="ATPase AAA-type core" evidence="1">
    <location>
        <begin position="313"/>
        <end position="407"/>
    </location>
</feature>
<accession>A0ABX8YU83</accession>
<evidence type="ECO:0000313" key="3">
    <source>
        <dbReference type="Proteomes" id="UP000824588"/>
    </source>
</evidence>
<evidence type="ECO:0000313" key="2">
    <source>
        <dbReference type="EMBL" id="QYY82973.1"/>
    </source>
</evidence>
<protein>
    <submittedName>
        <fullName evidence="2">AAA family ATPase</fullName>
    </submittedName>
</protein>
<dbReference type="PANTHER" id="PTHR43581">
    <property type="entry name" value="ATP/GTP PHOSPHATASE"/>
    <property type="match status" value="1"/>
</dbReference>
<reference evidence="2 3" key="1">
    <citation type="journal article" date="2022" name="Int. J. Syst. Evol. Microbiol.">
        <title>Pseudomonas germanica sp. nov., isolated from Iris germanica rhizomes.</title>
        <authorList>
            <person name="Atanasov K.E."/>
            <person name="Galbis D.M."/>
            <person name="Gallego J."/>
            <person name="Serpico A."/>
            <person name="Bosch M."/>
            <person name="Altabella T."/>
            <person name="Ferrer A."/>
        </authorList>
    </citation>
    <scope>NUCLEOTIDE SEQUENCE [LARGE SCALE GENOMIC DNA]</scope>
    <source>
        <strain evidence="2 3">FIT28</strain>
    </source>
</reference>
<dbReference type="PANTHER" id="PTHR43581:SF4">
    <property type="entry name" value="ATP_GTP PHOSPHATASE"/>
    <property type="match status" value="1"/>
</dbReference>
<dbReference type="Pfam" id="PF13304">
    <property type="entry name" value="AAA_21"/>
    <property type="match status" value="1"/>
</dbReference>